<dbReference type="EMBL" id="CAJNOQ010003939">
    <property type="protein sequence ID" value="CAF1037084.1"/>
    <property type="molecule type" value="Genomic_DNA"/>
</dbReference>
<accession>A0A814JLC2</accession>
<dbReference type="EMBL" id="CAJOBA010039481">
    <property type="protein sequence ID" value="CAF4078098.1"/>
    <property type="molecule type" value="Genomic_DNA"/>
</dbReference>
<organism evidence="1 5">
    <name type="scientific">Didymodactylos carnosus</name>
    <dbReference type="NCBI Taxonomy" id="1234261"/>
    <lineage>
        <taxon>Eukaryota</taxon>
        <taxon>Metazoa</taxon>
        <taxon>Spiralia</taxon>
        <taxon>Gnathifera</taxon>
        <taxon>Rotifera</taxon>
        <taxon>Eurotatoria</taxon>
        <taxon>Bdelloidea</taxon>
        <taxon>Philodinida</taxon>
        <taxon>Philodinidae</taxon>
        <taxon>Didymodactylos</taxon>
    </lineage>
</organism>
<dbReference type="Proteomes" id="UP000682733">
    <property type="component" value="Unassembled WGS sequence"/>
</dbReference>
<evidence type="ECO:0000313" key="4">
    <source>
        <dbReference type="EMBL" id="CAF4078098.1"/>
    </source>
</evidence>
<dbReference type="EMBL" id="CAJOBC010003939">
    <property type="protein sequence ID" value="CAF3807591.1"/>
    <property type="molecule type" value="Genomic_DNA"/>
</dbReference>
<dbReference type="Proteomes" id="UP000663829">
    <property type="component" value="Unassembled WGS sequence"/>
</dbReference>
<evidence type="ECO:0000313" key="1">
    <source>
        <dbReference type="EMBL" id="CAF1037084.1"/>
    </source>
</evidence>
<dbReference type="InterPro" id="IPR036895">
    <property type="entry name" value="Uracil-DNA_glycosylase-like_sf"/>
</dbReference>
<dbReference type="EMBL" id="CAJNOK010017921">
    <property type="protein sequence ID" value="CAF1272778.1"/>
    <property type="molecule type" value="Genomic_DNA"/>
</dbReference>
<dbReference type="Proteomes" id="UP000681722">
    <property type="component" value="Unassembled WGS sequence"/>
</dbReference>
<dbReference type="AlphaFoldDB" id="A0A814JLC2"/>
<dbReference type="Gene3D" id="3.40.470.10">
    <property type="entry name" value="Uracil-DNA glycosylase-like domain"/>
    <property type="match status" value="1"/>
</dbReference>
<dbReference type="OrthoDB" id="565731at2759"/>
<name>A0A814JLC2_9BILA</name>
<keyword evidence="5" id="KW-1185">Reference proteome</keyword>
<sequence length="282" mass="32386">MFNAMAKNWNIVQERWSKKKHGHYQKPKEVDVKKMDNISFKPELPMYADEKQLTTRGNNKTENESCLSNHHKALRTLLLEAIKGKKKVTENNIDTVLQYVTNEVIKNDALLTSGNSQNCTRIIKIPALTFRKEYSNRHHDYSFNEFVVTIKRLYPKIADDLTLKVSVVSDCSYCDETNCIHDCENIFLLKEVHTNDLQLLKVRTTMNVRNVKKLANIYMLNPTVLTLNLYLRRKPLYMSGLISNAFSANDDQRMPQCGIGFTNIVQPPTKAALSSAESNITI</sequence>
<gene>
    <name evidence="1" type="ORF">GPM918_LOCUS15583</name>
    <name evidence="2" type="ORF">OVA965_LOCUS27264</name>
    <name evidence="3" type="ORF">SRO942_LOCUS15583</name>
    <name evidence="4" type="ORF">TMI583_LOCUS28008</name>
</gene>
<dbReference type="Proteomes" id="UP000677228">
    <property type="component" value="Unassembled WGS sequence"/>
</dbReference>
<reference evidence="1" key="1">
    <citation type="submission" date="2021-02" db="EMBL/GenBank/DDBJ databases">
        <authorList>
            <person name="Nowell W R."/>
        </authorList>
    </citation>
    <scope>NUCLEOTIDE SEQUENCE</scope>
</reference>
<protein>
    <submittedName>
        <fullName evidence="1">Uncharacterized protein</fullName>
    </submittedName>
</protein>
<comment type="caution">
    <text evidence="1">The sequence shown here is derived from an EMBL/GenBank/DDBJ whole genome shotgun (WGS) entry which is preliminary data.</text>
</comment>
<evidence type="ECO:0000313" key="5">
    <source>
        <dbReference type="Proteomes" id="UP000663829"/>
    </source>
</evidence>
<proteinExistence type="predicted"/>
<evidence type="ECO:0000313" key="3">
    <source>
        <dbReference type="EMBL" id="CAF3807591.1"/>
    </source>
</evidence>
<evidence type="ECO:0000313" key="2">
    <source>
        <dbReference type="EMBL" id="CAF1272778.1"/>
    </source>
</evidence>